<feature type="repeat" description="HEAT" evidence="3">
    <location>
        <begin position="281"/>
        <end position="319"/>
    </location>
</feature>
<evidence type="ECO:0000256" key="1">
    <source>
        <dbReference type="ARBA" id="ARBA00022737"/>
    </source>
</evidence>
<feature type="repeat" description="HEAT" evidence="3">
    <location>
        <begin position="203"/>
        <end position="241"/>
    </location>
</feature>
<gene>
    <name evidence="6" type="ORF">HKI87_02g12160</name>
</gene>
<dbReference type="InterPro" id="IPR016024">
    <property type="entry name" value="ARM-type_fold"/>
</dbReference>
<dbReference type="InterPro" id="IPR051023">
    <property type="entry name" value="PP2A_Regulatory_Subunit_A"/>
</dbReference>
<reference evidence="6 7" key="1">
    <citation type="submission" date="2024-03" db="EMBL/GenBank/DDBJ databases">
        <title>Complete genome sequence of the green alga Chloropicon roscoffensis RCC1871.</title>
        <authorList>
            <person name="Lemieux C."/>
            <person name="Pombert J.-F."/>
            <person name="Otis C."/>
            <person name="Turmel M."/>
        </authorList>
    </citation>
    <scope>NUCLEOTIDE SEQUENCE [LARGE SCALE GENOMIC DNA]</scope>
    <source>
        <strain evidence="6 7">RCC1871</strain>
    </source>
</reference>
<evidence type="ECO:0000259" key="4">
    <source>
        <dbReference type="Pfam" id="PF22646"/>
    </source>
</evidence>
<organism evidence="6 7">
    <name type="scientific">Chloropicon roscoffensis</name>
    <dbReference type="NCBI Taxonomy" id="1461544"/>
    <lineage>
        <taxon>Eukaryota</taxon>
        <taxon>Viridiplantae</taxon>
        <taxon>Chlorophyta</taxon>
        <taxon>Chloropicophyceae</taxon>
        <taxon>Chloropicales</taxon>
        <taxon>Chloropicaceae</taxon>
        <taxon>Chloropicon</taxon>
    </lineage>
</organism>
<dbReference type="Proteomes" id="UP001472866">
    <property type="component" value="Chromosome 02"/>
</dbReference>
<feature type="repeat" description="HEAT" evidence="3">
    <location>
        <begin position="399"/>
        <end position="436"/>
    </location>
</feature>
<dbReference type="EMBL" id="CP151502">
    <property type="protein sequence ID" value="WZN59690.1"/>
    <property type="molecule type" value="Genomic_DNA"/>
</dbReference>
<dbReference type="Pfam" id="PF22646">
    <property type="entry name" value="PPP2R1A-like_HEAT"/>
    <property type="match status" value="1"/>
</dbReference>
<dbReference type="Pfam" id="PF02985">
    <property type="entry name" value="HEAT"/>
    <property type="match status" value="1"/>
</dbReference>
<dbReference type="GO" id="GO:0005634">
    <property type="term" value="C:nucleus"/>
    <property type="evidence" value="ECO:0007669"/>
    <property type="project" value="UniProtKB-ARBA"/>
</dbReference>
<feature type="domain" description="Phosphatase PP2A regulatory subunit A/Splicing factor 3B subunit 1-like HEAT repeat" evidence="4">
    <location>
        <begin position="275"/>
        <end position="350"/>
    </location>
</feature>
<accession>A0AAX4P1M7</accession>
<keyword evidence="7" id="KW-1185">Reference proteome</keyword>
<dbReference type="InterPro" id="IPR055231">
    <property type="entry name" value="2AA_helical"/>
</dbReference>
<dbReference type="SUPFAM" id="SSF48371">
    <property type="entry name" value="ARM repeat"/>
    <property type="match status" value="1"/>
</dbReference>
<feature type="repeat" description="HEAT" evidence="3">
    <location>
        <begin position="87"/>
        <end position="125"/>
    </location>
</feature>
<dbReference type="Gene3D" id="1.25.10.10">
    <property type="entry name" value="Leucine-rich Repeat Variant"/>
    <property type="match status" value="1"/>
</dbReference>
<feature type="repeat" description="HEAT" evidence="3">
    <location>
        <begin position="516"/>
        <end position="554"/>
    </location>
</feature>
<name>A0AAX4P1M7_9CHLO</name>
<dbReference type="Pfam" id="PF22956">
    <property type="entry name" value="VPS15-like_hel"/>
    <property type="match status" value="1"/>
</dbReference>
<dbReference type="GO" id="GO:0019888">
    <property type="term" value="F:protein phosphatase regulator activity"/>
    <property type="evidence" value="ECO:0007669"/>
    <property type="project" value="TreeGrafter"/>
</dbReference>
<dbReference type="PROSITE" id="PS50077">
    <property type="entry name" value="HEAT_REPEAT"/>
    <property type="match status" value="10"/>
</dbReference>
<dbReference type="AlphaFoldDB" id="A0AAX4P1M7"/>
<dbReference type="InterPro" id="IPR021133">
    <property type="entry name" value="HEAT_type_2"/>
</dbReference>
<protein>
    <submittedName>
        <fullName evidence="6">65 kDa regulatory subunit A of serine/threonine-protein phosphatase 2A</fullName>
    </submittedName>
</protein>
<feature type="repeat" description="HEAT" evidence="3">
    <location>
        <begin position="360"/>
        <end position="398"/>
    </location>
</feature>
<proteinExistence type="inferred from homology"/>
<keyword evidence="1" id="KW-0677">Repeat</keyword>
<dbReference type="GO" id="GO:0005829">
    <property type="term" value="C:cytosol"/>
    <property type="evidence" value="ECO:0007669"/>
    <property type="project" value="TreeGrafter"/>
</dbReference>
<dbReference type="GO" id="GO:0000159">
    <property type="term" value="C:protein phosphatase type 2A complex"/>
    <property type="evidence" value="ECO:0007669"/>
    <property type="project" value="TreeGrafter"/>
</dbReference>
<sequence>MTDPSDDLYPIAVLIDELKNDDIVIRLNSLRRLGIIAKALGPERTREELIPFLQESTDDEDEALQVLAEELGNLVPYVGGPDFAFHLLPPLESLATVEETVVRDKAVESLNKVAEQLTPGLLELHYIPVVNTLAKTEWFTARVSACGLFAVAYDRSSEDVKQELRAGYNALCKDETPMVRRSAAQHLGKYAEKLEKNLLVTDVIAMFAELCDDDQDSVRLLAVGSCSALAKLLGKEGSISKILPTVQKFAVDKSWRVRYMVAQQVYELCEVIGQEVTIAELVPVYVKLLRDNEAEVRVAAAGKAGDFCSFVGGSLTLKEILPSLTELSNDTSQHVRAAIATVVMAISPIFDDANTVEVNVLPIILTLLRDEYPDVRLNIISNLESVSKIIGIQLLQKNLLPAIVALAEDRHWRVRLAIINYFPLLARQLGIFSFNDILGKLCIQWLEDGVSTIRHAAAHNLKNLAEDFGSDWVQEFVFPKMMDKIAHPHYLFRMTILEAVAAMATVVSSDILTTVLLPEMLKFNKDKVPNVRFHACKLMKTVIPHVDPSIVESTIKPWLSDLQEDDDHDVRFYSRDALTACH</sequence>
<dbReference type="InterPro" id="IPR000357">
    <property type="entry name" value="HEAT"/>
</dbReference>
<dbReference type="InterPro" id="IPR011989">
    <property type="entry name" value="ARM-like"/>
</dbReference>
<feature type="repeat" description="HEAT" evidence="3">
    <location>
        <begin position="10"/>
        <end position="48"/>
    </location>
</feature>
<feature type="domain" description="Phosphatase 2A Regulatory Subunit A helical" evidence="5">
    <location>
        <begin position="358"/>
        <end position="523"/>
    </location>
</feature>
<evidence type="ECO:0000313" key="6">
    <source>
        <dbReference type="EMBL" id="WZN59690.1"/>
    </source>
</evidence>
<feature type="repeat" description="HEAT" evidence="3">
    <location>
        <begin position="320"/>
        <end position="357"/>
    </location>
</feature>
<dbReference type="FunFam" id="1.25.10.10:FF:000062">
    <property type="entry name" value="Serine/threonine-protein phosphatase 2A regulatory subunit A alpha isoform"/>
    <property type="match status" value="1"/>
</dbReference>
<evidence type="ECO:0000313" key="7">
    <source>
        <dbReference type="Proteomes" id="UP001472866"/>
    </source>
</evidence>
<dbReference type="PANTHER" id="PTHR10648:SF4">
    <property type="entry name" value="PROTEIN PHOSPHATASE 2 (FORMERLY 2A), REGULATORY SUBUNIT A, BETA ISOFORM-RELATED"/>
    <property type="match status" value="1"/>
</dbReference>
<comment type="similarity">
    <text evidence="2">Belongs to the phosphatase 2A regulatory subunit A family.</text>
</comment>
<feature type="repeat" description="HEAT" evidence="3">
    <location>
        <begin position="164"/>
        <end position="202"/>
    </location>
</feature>
<evidence type="ECO:0000259" key="5">
    <source>
        <dbReference type="Pfam" id="PF22956"/>
    </source>
</evidence>
<evidence type="ECO:0000256" key="3">
    <source>
        <dbReference type="PROSITE-ProRule" id="PRU00103"/>
    </source>
</evidence>
<evidence type="ECO:0000256" key="2">
    <source>
        <dbReference type="ARBA" id="ARBA00038332"/>
    </source>
</evidence>
<dbReference type="InterPro" id="IPR054573">
    <property type="entry name" value="PP2A/SF3B1-like_HEAT"/>
</dbReference>
<dbReference type="PANTHER" id="PTHR10648">
    <property type="entry name" value="SERINE/THREONINE-PROTEIN PHOSPHATASE PP2A 65 KDA REGULATORY SUBUNIT"/>
    <property type="match status" value="1"/>
</dbReference>
<feature type="repeat" description="HEAT" evidence="3">
    <location>
        <begin position="242"/>
        <end position="280"/>
    </location>
</feature>